<reference evidence="2 3" key="1">
    <citation type="submission" date="2024-10" db="EMBL/GenBank/DDBJ databases">
        <title>Updated reference genomes for cyclostephanoid diatoms.</title>
        <authorList>
            <person name="Roberts W.R."/>
            <person name="Alverson A.J."/>
        </authorList>
    </citation>
    <scope>NUCLEOTIDE SEQUENCE [LARGE SCALE GENOMIC DNA]</scope>
    <source>
        <strain evidence="2 3">AJA228-03</strain>
    </source>
</reference>
<organism evidence="2 3">
    <name type="scientific">Cyclostephanos tholiformis</name>
    <dbReference type="NCBI Taxonomy" id="382380"/>
    <lineage>
        <taxon>Eukaryota</taxon>
        <taxon>Sar</taxon>
        <taxon>Stramenopiles</taxon>
        <taxon>Ochrophyta</taxon>
        <taxon>Bacillariophyta</taxon>
        <taxon>Coscinodiscophyceae</taxon>
        <taxon>Thalassiosirophycidae</taxon>
        <taxon>Stephanodiscales</taxon>
        <taxon>Stephanodiscaceae</taxon>
        <taxon>Cyclostephanos</taxon>
    </lineage>
</organism>
<dbReference type="AlphaFoldDB" id="A0ABD3RZR4"/>
<dbReference type="EMBL" id="JALLPB020000096">
    <property type="protein sequence ID" value="KAL3817692.1"/>
    <property type="molecule type" value="Genomic_DNA"/>
</dbReference>
<protein>
    <recommendedName>
        <fullName evidence="1">DUF6924 domain-containing protein</fullName>
    </recommendedName>
</protein>
<sequence length="128" mass="14112">MRVDFSSDAAWEALQATVGQAGGPDGEFKANVVYVNDPEFSGWDVARLVDWLTAADYPLNFAFVADATTMNEPDLPILCLGFNNPDDVKVFRVIPSELWSVENNLSIGNMDFSDFHEAVDAQGIFRGF</sequence>
<evidence type="ECO:0000313" key="3">
    <source>
        <dbReference type="Proteomes" id="UP001530377"/>
    </source>
</evidence>
<gene>
    <name evidence="2" type="ORF">ACHAXA_002841</name>
</gene>
<name>A0ABD3RZR4_9STRA</name>
<evidence type="ECO:0000259" key="1">
    <source>
        <dbReference type="Pfam" id="PF21962"/>
    </source>
</evidence>
<evidence type="ECO:0000313" key="2">
    <source>
        <dbReference type="EMBL" id="KAL3817692.1"/>
    </source>
</evidence>
<dbReference type="InterPro" id="IPR053832">
    <property type="entry name" value="DUF6924"/>
</dbReference>
<accession>A0ABD3RZR4</accession>
<feature type="domain" description="DUF6924" evidence="1">
    <location>
        <begin position="2"/>
        <end position="128"/>
    </location>
</feature>
<dbReference type="Proteomes" id="UP001530377">
    <property type="component" value="Unassembled WGS sequence"/>
</dbReference>
<proteinExistence type="predicted"/>
<keyword evidence="3" id="KW-1185">Reference proteome</keyword>
<comment type="caution">
    <text evidence="2">The sequence shown here is derived from an EMBL/GenBank/DDBJ whole genome shotgun (WGS) entry which is preliminary data.</text>
</comment>
<dbReference type="Pfam" id="PF21962">
    <property type="entry name" value="DUF6924"/>
    <property type="match status" value="1"/>
</dbReference>